<keyword evidence="7" id="KW-1185">Reference proteome</keyword>
<dbReference type="PRINTS" id="PR00046">
    <property type="entry name" value="SIGMA70FCT"/>
</dbReference>
<dbReference type="InterPro" id="IPR036388">
    <property type="entry name" value="WH-like_DNA-bd_sf"/>
</dbReference>
<keyword evidence="3" id="KW-0238">DNA-binding</keyword>
<protein>
    <submittedName>
        <fullName evidence="6">RNA polymerase sigma-B factor</fullName>
    </submittedName>
</protein>
<evidence type="ECO:0000256" key="4">
    <source>
        <dbReference type="ARBA" id="ARBA00023163"/>
    </source>
</evidence>
<dbReference type="Gene3D" id="3.30.750.24">
    <property type="entry name" value="STAS domain"/>
    <property type="match status" value="1"/>
</dbReference>
<dbReference type="PANTHER" id="PTHR30385">
    <property type="entry name" value="SIGMA FACTOR F FLAGELLAR"/>
    <property type="match status" value="1"/>
</dbReference>
<dbReference type="SUPFAM" id="SSF88946">
    <property type="entry name" value="Sigma2 domain of RNA polymerase sigma factors"/>
    <property type="match status" value="1"/>
</dbReference>
<dbReference type="GO" id="GO:0003677">
    <property type="term" value="F:DNA binding"/>
    <property type="evidence" value="ECO:0007669"/>
    <property type="project" value="UniProtKB-KW"/>
</dbReference>
<dbReference type="GO" id="GO:0016987">
    <property type="term" value="F:sigma factor activity"/>
    <property type="evidence" value="ECO:0007669"/>
    <property type="project" value="UniProtKB-KW"/>
</dbReference>
<dbReference type="InterPro" id="IPR007630">
    <property type="entry name" value="RNA_pol_sigma70_r4"/>
</dbReference>
<dbReference type="InterPro" id="IPR014284">
    <property type="entry name" value="RNA_pol_sigma-70_dom"/>
</dbReference>
<dbReference type="InterPro" id="IPR036513">
    <property type="entry name" value="STAS_dom_sf"/>
</dbReference>
<dbReference type="InterPro" id="IPR002645">
    <property type="entry name" value="STAS_dom"/>
</dbReference>
<evidence type="ECO:0000256" key="3">
    <source>
        <dbReference type="ARBA" id="ARBA00023125"/>
    </source>
</evidence>
<dbReference type="InterPro" id="IPR058548">
    <property type="entry name" value="MlaB-like_STAS"/>
</dbReference>
<keyword evidence="2" id="KW-0731">Sigma factor</keyword>
<dbReference type="SUPFAM" id="SSF88659">
    <property type="entry name" value="Sigma3 and sigma4 domains of RNA polymerase sigma factors"/>
    <property type="match status" value="2"/>
</dbReference>
<evidence type="ECO:0000313" key="7">
    <source>
        <dbReference type="Proteomes" id="UP001183643"/>
    </source>
</evidence>
<dbReference type="EMBL" id="JAVDYB010000001">
    <property type="protein sequence ID" value="MDR7279264.1"/>
    <property type="molecule type" value="Genomic_DNA"/>
</dbReference>
<dbReference type="CDD" id="cd06171">
    <property type="entry name" value="Sigma70_r4"/>
    <property type="match status" value="1"/>
</dbReference>
<gene>
    <name evidence="6" type="ORF">J2S41_006042</name>
</gene>
<dbReference type="SUPFAM" id="SSF52091">
    <property type="entry name" value="SpoIIaa-like"/>
    <property type="match status" value="1"/>
</dbReference>
<evidence type="ECO:0000256" key="2">
    <source>
        <dbReference type="ARBA" id="ARBA00023082"/>
    </source>
</evidence>
<dbReference type="Gene3D" id="1.20.120.1810">
    <property type="match status" value="1"/>
</dbReference>
<dbReference type="Pfam" id="PF13466">
    <property type="entry name" value="STAS_2"/>
    <property type="match status" value="1"/>
</dbReference>
<dbReference type="InterPro" id="IPR013325">
    <property type="entry name" value="RNA_pol_sigma_r2"/>
</dbReference>
<accession>A0AAE3YVS9</accession>
<dbReference type="PANTHER" id="PTHR30385:SF4">
    <property type="entry name" value="RNA POLYMERASE SIGMA-E FACTOR"/>
    <property type="match status" value="1"/>
</dbReference>
<dbReference type="PROSITE" id="PS50801">
    <property type="entry name" value="STAS"/>
    <property type="match status" value="1"/>
</dbReference>
<evidence type="ECO:0000313" key="6">
    <source>
        <dbReference type="EMBL" id="MDR7279264.1"/>
    </source>
</evidence>
<comment type="caution">
    <text evidence="6">The sequence shown here is derived from an EMBL/GenBank/DDBJ whole genome shotgun (WGS) entry which is preliminary data.</text>
</comment>
<dbReference type="InterPro" id="IPR013324">
    <property type="entry name" value="RNA_pol_sigma_r3/r4-like"/>
</dbReference>
<reference evidence="6" key="1">
    <citation type="submission" date="2023-07" db="EMBL/GenBank/DDBJ databases">
        <title>Sequencing the genomes of 1000 actinobacteria strains.</title>
        <authorList>
            <person name="Klenk H.-P."/>
        </authorList>
    </citation>
    <scope>NUCLEOTIDE SEQUENCE</scope>
    <source>
        <strain evidence="6">DSM 44707</strain>
    </source>
</reference>
<name>A0AAE3YVS9_9ACTN</name>
<sequence length="370" mass="40816">MLEQTSVDHDLDVRAERYVQQRGAAASDAERRRLREEFIRDALPFAGRLAGRYYGRGEPAEDLDQVARIGLVKTVDRYDADRGSFTAFAVVTIRGELRRHFRDHTWGVHVPRRLQDLGVGLNRATGTLSTRYARVPTDEELAGFLGVGEADVRAARMSLAAYLPISLNRQLTAEEEIEFGDLFGAPDPSLAAVDDRAAMKRLLQRLPQRDRRLLALRYWGNLTQAEIAEQFGISQMQVSRLLARALAWLRTALLSDVVPPWPGATDEPEARVVLHNEPGGTRHAYVHGEVDRDGAADLQARLLSALCAGHPRRLVVDLCGVPSMDAAGLRALAAVHTAALGRRVELRVTGVTPHLAHLMTATGLGFLLRP</sequence>
<dbReference type="CDD" id="cd07043">
    <property type="entry name" value="STAS_anti-anti-sigma_factors"/>
    <property type="match status" value="1"/>
</dbReference>
<dbReference type="Proteomes" id="UP001183643">
    <property type="component" value="Unassembled WGS sequence"/>
</dbReference>
<organism evidence="6 7">
    <name type="scientific">Catenuloplanes atrovinosus</name>
    <dbReference type="NCBI Taxonomy" id="137266"/>
    <lineage>
        <taxon>Bacteria</taxon>
        <taxon>Bacillati</taxon>
        <taxon>Actinomycetota</taxon>
        <taxon>Actinomycetes</taxon>
        <taxon>Micromonosporales</taxon>
        <taxon>Micromonosporaceae</taxon>
        <taxon>Catenuloplanes</taxon>
    </lineage>
</organism>
<dbReference type="InterPro" id="IPR000943">
    <property type="entry name" value="RNA_pol_sigma70"/>
</dbReference>
<dbReference type="InterPro" id="IPR007627">
    <property type="entry name" value="RNA_pol_sigma70_r2"/>
</dbReference>
<keyword evidence="4" id="KW-0804">Transcription</keyword>
<keyword evidence="1" id="KW-0805">Transcription regulation</keyword>
<dbReference type="Gene3D" id="1.10.10.10">
    <property type="entry name" value="Winged helix-like DNA-binding domain superfamily/Winged helix DNA-binding domain"/>
    <property type="match status" value="2"/>
</dbReference>
<feature type="domain" description="STAS" evidence="5">
    <location>
        <begin position="286"/>
        <end position="370"/>
    </location>
</feature>
<dbReference type="AlphaFoldDB" id="A0AAE3YVS9"/>
<dbReference type="GO" id="GO:0006352">
    <property type="term" value="P:DNA-templated transcription initiation"/>
    <property type="evidence" value="ECO:0007669"/>
    <property type="project" value="InterPro"/>
</dbReference>
<dbReference type="Pfam" id="PF04542">
    <property type="entry name" value="Sigma70_r2"/>
    <property type="match status" value="1"/>
</dbReference>
<evidence type="ECO:0000256" key="1">
    <source>
        <dbReference type="ARBA" id="ARBA00023015"/>
    </source>
</evidence>
<dbReference type="NCBIfam" id="TIGR02937">
    <property type="entry name" value="sigma70-ECF"/>
    <property type="match status" value="1"/>
</dbReference>
<dbReference type="RefSeq" id="WP_310372708.1">
    <property type="nucleotide sequence ID" value="NZ_JAVDYB010000001.1"/>
</dbReference>
<proteinExistence type="predicted"/>
<dbReference type="Pfam" id="PF04545">
    <property type="entry name" value="Sigma70_r4"/>
    <property type="match status" value="1"/>
</dbReference>
<evidence type="ECO:0000259" key="5">
    <source>
        <dbReference type="PROSITE" id="PS50801"/>
    </source>
</evidence>